<accession>A0AC61SAR4</accession>
<dbReference type="EMBL" id="QYBA01000132">
    <property type="protein sequence ID" value="TKY91774.1"/>
    <property type="molecule type" value="Genomic_DNA"/>
</dbReference>
<reference evidence="1" key="1">
    <citation type="submission" date="2018-09" db="EMBL/GenBank/DDBJ databases">
        <title>A genomic encyclopedia of anaerobic methanotrophic archaea.</title>
        <authorList>
            <person name="Skennerton C.T."/>
            <person name="Chadwick G.L."/>
            <person name="Laso-Perez R."/>
            <person name="Leu A.O."/>
            <person name="Speth D.R."/>
            <person name="Yu H."/>
            <person name="Morgan-Lang C."/>
            <person name="Hatzenpichler R."/>
            <person name="Goudeau D."/>
            <person name="Malmstrom R."/>
            <person name="Woyke T."/>
            <person name="Hallam S."/>
            <person name="Tyson G.W."/>
            <person name="Wegener G."/>
            <person name="Boetius A."/>
            <person name="Orphan V.J."/>
        </authorList>
    </citation>
    <scope>NUCLEOTIDE SEQUENCE</scope>
    <source>
        <strain evidence="1">CONS3730D10UFb2</strain>
    </source>
</reference>
<gene>
    <name evidence="1" type="ORF">C5S46_04065</name>
</gene>
<evidence type="ECO:0000313" key="1">
    <source>
        <dbReference type="EMBL" id="TKY91774.1"/>
    </source>
</evidence>
<dbReference type="Proteomes" id="UP000315423">
    <property type="component" value="Unassembled WGS sequence"/>
</dbReference>
<name>A0AC61SAR4_9EURY</name>
<proteinExistence type="predicted"/>
<protein>
    <submittedName>
        <fullName evidence="1">Uncharacterized protein</fullName>
    </submittedName>
</protein>
<sequence length="390" mass="41567">MLNQTDYKTFGDCNIDSNASVIGGAVLNNSNVSSYATVDASMLWYSSVTENVTVQGGSVIDGSEIIGSRSNINNGALIINSDIDNSTVSNSEINGPYLIGCTITDVIIYCDGEVKFINATITADSSGKARITEGTNAEINIKDELIFTNIYSTILIEDLTKETVSMNISADTPTIITGSDTVDCDLNITANDSISIRMGRTGLNPDGEGSDVTRSTVLGDFLHIYCNESAVENATLRMYYDDPTSSYETVAIYYYNTLSSTWEKLTTIKETSSGRTYYETHGLDHFSTFALMGVTSEPSNGGSSGGSSGSSKYSWVTSTYTPTSTESEDTTSGQPTPTKTVGEVSTDDVQETQTSTAPVETEDGGLPGFTAIMFIAGLLAAAYIIIRKRG</sequence>
<organism evidence="1 2">
    <name type="scientific">Candidatus Methanomarinus sp</name>
    <dbReference type="NCBI Taxonomy" id="3386244"/>
    <lineage>
        <taxon>Archaea</taxon>
        <taxon>Methanobacteriati</taxon>
        <taxon>Methanobacteriota</taxon>
        <taxon>Stenosarchaea group</taxon>
        <taxon>Methanomicrobia</taxon>
        <taxon>Methanosarcinales</taxon>
        <taxon>ANME-2 cluster</taxon>
        <taxon>Candidatus Methanocomedenaceae</taxon>
        <taxon>Candidatus Methanomarinus</taxon>
    </lineage>
</organism>
<comment type="caution">
    <text evidence="1">The sequence shown here is derived from an EMBL/GenBank/DDBJ whole genome shotgun (WGS) entry which is preliminary data.</text>
</comment>
<evidence type="ECO:0000313" key="2">
    <source>
        <dbReference type="Proteomes" id="UP000315423"/>
    </source>
</evidence>